<dbReference type="RefSeq" id="WP_092777632.1">
    <property type="nucleotide sequence ID" value="NZ_FOGI01000005.1"/>
</dbReference>
<feature type="domain" description="Mammalian cell entry C-terminal" evidence="2">
    <location>
        <begin position="119"/>
        <end position="324"/>
    </location>
</feature>
<keyword evidence="4" id="KW-1185">Reference proteome</keyword>
<dbReference type="InterPro" id="IPR052336">
    <property type="entry name" value="MlaD_Phospholipid_Transporter"/>
</dbReference>
<dbReference type="Pfam" id="PF02470">
    <property type="entry name" value="MlaD"/>
    <property type="match status" value="1"/>
</dbReference>
<dbReference type="EMBL" id="FOGI01000005">
    <property type="protein sequence ID" value="SER77065.1"/>
    <property type="molecule type" value="Genomic_DNA"/>
</dbReference>
<dbReference type="AlphaFoldDB" id="A0A1H9RXG5"/>
<dbReference type="InterPro" id="IPR005693">
    <property type="entry name" value="Mce"/>
</dbReference>
<dbReference type="Proteomes" id="UP000199051">
    <property type="component" value="Unassembled WGS sequence"/>
</dbReference>
<protein>
    <submittedName>
        <fullName evidence="3">Phospholipid/cholesterol/gamma-HCH transport system substrate-binding protein</fullName>
    </submittedName>
</protein>
<proteinExistence type="predicted"/>
<feature type="domain" description="Mce/MlaD" evidence="1">
    <location>
        <begin position="40"/>
        <end position="113"/>
    </location>
</feature>
<gene>
    <name evidence="3" type="ORF">SAMN04487818_105135</name>
</gene>
<dbReference type="Pfam" id="PF11887">
    <property type="entry name" value="Mce4_CUP1"/>
    <property type="match status" value="1"/>
</dbReference>
<name>A0A1H9RXG5_9PSEU</name>
<sequence>MSRSFRSRNPVPIGVVSLLTLALVLLAAVYSDDLPIIGGGTTYSAEFSEAAGIQADDEVRIAGIKVGSVSDVDLDGDRVVVRFTVKDAWVGDRTRAEIKIKTLLGQKFLSLAPEGTGVLDPGTRIPRERTTAPYDVLEAFRGLADTVNEIDTTQLARSMEVIAETFADTPDDVRGALTGLQSLSRTISSRDEQLASLLDNTRQITTTLADRDAQVAKILSDGSLLLTELNNRKNAIAALLTGTKDLATELQGLVDDNNAQLGPVLQSLDQLSSMLQRNQDSLAEGIRKFAPFVRQFNNAIGSGRWFDNYICGLLPPSIGPVNQPGCLGETR</sequence>
<evidence type="ECO:0000259" key="2">
    <source>
        <dbReference type="Pfam" id="PF11887"/>
    </source>
</evidence>
<evidence type="ECO:0000313" key="3">
    <source>
        <dbReference type="EMBL" id="SER77065.1"/>
    </source>
</evidence>
<evidence type="ECO:0000259" key="1">
    <source>
        <dbReference type="Pfam" id="PF02470"/>
    </source>
</evidence>
<dbReference type="PRINTS" id="PR01782">
    <property type="entry name" value="MCEVIRFACTOR"/>
</dbReference>
<dbReference type="InterPro" id="IPR024516">
    <property type="entry name" value="Mce_C"/>
</dbReference>
<dbReference type="NCBIfam" id="TIGR00996">
    <property type="entry name" value="Mtu_fam_mce"/>
    <property type="match status" value="1"/>
</dbReference>
<dbReference type="InterPro" id="IPR003399">
    <property type="entry name" value="Mce/MlaD"/>
</dbReference>
<dbReference type="STRING" id="155974.SAMN04487818_105135"/>
<evidence type="ECO:0000313" key="4">
    <source>
        <dbReference type="Proteomes" id="UP000199051"/>
    </source>
</evidence>
<reference evidence="4" key="1">
    <citation type="submission" date="2016-10" db="EMBL/GenBank/DDBJ databases">
        <authorList>
            <person name="Varghese N."/>
            <person name="Submissions S."/>
        </authorList>
    </citation>
    <scope>NUCLEOTIDE SEQUENCE [LARGE SCALE GENOMIC DNA]</scope>
    <source>
        <strain evidence="4">DSM 44260</strain>
    </source>
</reference>
<dbReference type="PANTHER" id="PTHR33371">
    <property type="entry name" value="INTERMEMBRANE PHOSPHOLIPID TRANSPORT SYSTEM BINDING PROTEIN MLAD-RELATED"/>
    <property type="match status" value="1"/>
</dbReference>
<accession>A0A1H9RXG5</accession>
<dbReference type="GO" id="GO:0005576">
    <property type="term" value="C:extracellular region"/>
    <property type="evidence" value="ECO:0007669"/>
    <property type="project" value="TreeGrafter"/>
</dbReference>
<organism evidence="3 4">
    <name type="scientific">Actinokineospora terrae</name>
    <dbReference type="NCBI Taxonomy" id="155974"/>
    <lineage>
        <taxon>Bacteria</taxon>
        <taxon>Bacillati</taxon>
        <taxon>Actinomycetota</taxon>
        <taxon>Actinomycetes</taxon>
        <taxon>Pseudonocardiales</taxon>
        <taxon>Pseudonocardiaceae</taxon>
        <taxon>Actinokineospora</taxon>
    </lineage>
</organism>
<dbReference type="PANTHER" id="PTHR33371:SF18">
    <property type="entry name" value="MCE-FAMILY PROTEIN MCE3C"/>
    <property type="match status" value="1"/>
</dbReference>